<dbReference type="Pfam" id="PF00563">
    <property type="entry name" value="EAL"/>
    <property type="match status" value="1"/>
</dbReference>
<dbReference type="PANTHER" id="PTHR44757:SF2">
    <property type="entry name" value="BIOFILM ARCHITECTURE MAINTENANCE PROTEIN MBAA"/>
    <property type="match status" value="1"/>
</dbReference>
<dbReference type="CDD" id="cd01949">
    <property type="entry name" value="GGDEF"/>
    <property type="match status" value="1"/>
</dbReference>
<feature type="transmembrane region" description="Helical" evidence="2">
    <location>
        <begin position="199"/>
        <end position="219"/>
    </location>
</feature>
<dbReference type="PROSITE" id="PS50883">
    <property type="entry name" value="EAL"/>
    <property type="match status" value="1"/>
</dbReference>
<dbReference type="RefSeq" id="WP_076956448.1">
    <property type="nucleotide sequence ID" value="NZ_MLCO01000042.1"/>
</dbReference>
<dbReference type="EMBL" id="MLCO01000042">
    <property type="protein sequence ID" value="ONG56487.1"/>
    <property type="molecule type" value="Genomic_DNA"/>
</dbReference>
<keyword evidence="2" id="KW-0472">Membrane</keyword>
<dbReference type="InterPro" id="IPR052155">
    <property type="entry name" value="Biofilm_reg_signaling"/>
</dbReference>
<dbReference type="OrthoDB" id="9793210at2"/>
<dbReference type="InterPro" id="IPR043128">
    <property type="entry name" value="Rev_trsase/Diguanyl_cyclase"/>
</dbReference>
<feature type="domain" description="EAL" evidence="3">
    <location>
        <begin position="406"/>
        <end position="656"/>
    </location>
</feature>
<evidence type="ECO:0000313" key="6">
    <source>
        <dbReference type="Proteomes" id="UP000188879"/>
    </source>
</evidence>
<evidence type="ECO:0000313" key="5">
    <source>
        <dbReference type="EMBL" id="ONG56487.1"/>
    </source>
</evidence>
<dbReference type="Gene3D" id="3.30.70.270">
    <property type="match status" value="1"/>
</dbReference>
<evidence type="ECO:0000256" key="1">
    <source>
        <dbReference type="SAM" id="MobiDB-lite"/>
    </source>
</evidence>
<feature type="domain" description="GGDEF" evidence="4">
    <location>
        <begin position="265"/>
        <end position="397"/>
    </location>
</feature>
<evidence type="ECO:0008006" key="7">
    <source>
        <dbReference type="Google" id="ProtNLM"/>
    </source>
</evidence>
<dbReference type="AlphaFoldDB" id="A0A1V2H5H5"/>
<protein>
    <recommendedName>
        <fullName evidence="7">GGDEF-domain containing protein</fullName>
    </recommendedName>
</protein>
<dbReference type="SMART" id="SM00052">
    <property type="entry name" value="EAL"/>
    <property type="match status" value="1"/>
</dbReference>
<dbReference type="NCBIfam" id="TIGR00254">
    <property type="entry name" value="GGDEF"/>
    <property type="match status" value="1"/>
</dbReference>
<sequence length="678" mass="72443">MPPSLAPSDPTGPAAAAAGDARGAGLAAAGLMEAGPEPAASARRRRFFGLGVPRQRTDRLNRHVTPLITLISLLAAAAALALAIVPPASYFLAGLSHAQGALEGRTGRLALEISRLSWRLYEPGGLQGLQLALGSPEIEGGLEQRRILTPDGRVLVRSGPPEALQGPLLTRRALVYGDAQAMAEVEVTRSIRGLVQETVLIGLLCGGLGLICWLLLRLLPVRLLDQALSRAAYLAAHDTLTGLSNRAAFQEKLAEELLRANRDGGGVALLCLDLDRFKEVNDTLGHGAGDALLRETARRLGQGLRANDSLARLGGDEFAIIQTSAPQPEGAASLAERLLGLLAPPYDLNGTQLTLGVSIGIALSKAGQTPAELIHDADVATVQAKQDSRGSFHFFAPEMNARLQERRALEQDLRRAVAREQFRVDYQPLMDLRSGRIAGAEALLRWHRPGHGPVPPDIFIAIAEETGLILPLGAWVLTAACHQAARWPAPLVVAVNVSPIQFRHGDFCDTVEAVLRASGLAPERLELEITESLLLQDTEAVLATLARLRALGVRIAMDDFGAGHTSLAYLRRFAFDKIKIDRSFVQGMEEDANALAIIRSVVQLSRTLNIRANAEGVETPEQAEILRQEGYAEAQGYHFGRPVPPEQFAALHLLPPGSHPPPPGHHVPPLAPARAAGE</sequence>
<dbReference type="SUPFAM" id="SSF55073">
    <property type="entry name" value="Nucleotide cyclase"/>
    <property type="match status" value="1"/>
</dbReference>
<proteinExistence type="predicted"/>
<evidence type="ECO:0000259" key="4">
    <source>
        <dbReference type="PROSITE" id="PS50887"/>
    </source>
</evidence>
<dbReference type="Pfam" id="PF00990">
    <property type="entry name" value="GGDEF"/>
    <property type="match status" value="1"/>
</dbReference>
<reference evidence="5 6" key="1">
    <citation type="submission" date="2016-10" db="EMBL/GenBank/DDBJ databases">
        <title>Draft Genome sequence of Roseomonas sp. strain M3.</title>
        <authorList>
            <person name="Subhash Y."/>
            <person name="Lee S."/>
        </authorList>
    </citation>
    <scope>NUCLEOTIDE SEQUENCE [LARGE SCALE GENOMIC DNA]</scope>
    <source>
        <strain evidence="5 6">M3</strain>
    </source>
</reference>
<keyword evidence="2" id="KW-1133">Transmembrane helix</keyword>
<dbReference type="SMART" id="SM00267">
    <property type="entry name" value="GGDEF"/>
    <property type="match status" value="1"/>
</dbReference>
<dbReference type="CDD" id="cd01948">
    <property type="entry name" value="EAL"/>
    <property type="match status" value="1"/>
</dbReference>
<name>A0A1V2H5H5_9PROT</name>
<dbReference type="SUPFAM" id="SSF141868">
    <property type="entry name" value="EAL domain-like"/>
    <property type="match status" value="1"/>
</dbReference>
<evidence type="ECO:0000256" key="2">
    <source>
        <dbReference type="SAM" id="Phobius"/>
    </source>
</evidence>
<dbReference type="PROSITE" id="PS50887">
    <property type="entry name" value="GGDEF"/>
    <property type="match status" value="1"/>
</dbReference>
<feature type="region of interest" description="Disordered" evidence="1">
    <location>
        <begin position="655"/>
        <end position="678"/>
    </location>
</feature>
<keyword evidence="2" id="KW-0812">Transmembrane</keyword>
<dbReference type="InterPro" id="IPR001633">
    <property type="entry name" value="EAL_dom"/>
</dbReference>
<evidence type="ECO:0000259" key="3">
    <source>
        <dbReference type="PROSITE" id="PS50883"/>
    </source>
</evidence>
<feature type="transmembrane region" description="Helical" evidence="2">
    <location>
        <begin position="64"/>
        <end position="85"/>
    </location>
</feature>
<dbReference type="PANTHER" id="PTHR44757">
    <property type="entry name" value="DIGUANYLATE CYCLASE DGCP"/>
    <property type="match status" value="1"/>
</dbReference>
<dbReference type="InterPro" id="IPR029787">
    <property type="entry name" value="Nucleotide_cyclase"/>
</dbReference>
<keyword evidence="6" id="KW-1185">Reference proteome</keyword>
<dbReference type="Proteomes" id="UP000188879">
    <property type="component" value="Unassembled WGS sequence"/>
</dbReference>
<feature type="compositionally biased region" description="Pro residues" evidence="1">
    <location>
        <begin position="657"/>
        <end position="671"/>
    </location>
</feature>
<organism evidence="5 6">
    <name type="scientific">Teichococcus deserti</name>
    <dbReference type="NCBI Taxonomy" id="1817963"/>
    <lineage>
        <taxon>Bacteria</taxon>
        <taxon>Pseudomonadati</taxon>
        <taxon>Pseudomonadota</taxon>
        <taxon>Alphaproteobacteria</taxon>
        <taxon>Acetobacterales</taxon>
        <taxon>Roseomonadaceae</taxon>
        <taxon>Roseomonas</taxon>
    </lineage>
</organism>
<dbReference type="InterPro" id="IPR035919">
    <property type="entry name" value="EAL_sf"/>
</dbReference>
<comment type="caution">
    <text evidence="5">The sequence shown here is derived from an EMBL/GenBank/DDBJ whole genome shotgun (WGS) entry which is preliminary data.</text>
</comment>
<dbReference type="Gene3D" id="3.20.20.450">
    <property type="entry name" value="EAL domain"/>
    <property type="match status" value="1"/>
</dbReference>
<dbReference type="InterPro" id="IPR000160">
    <property type="entry name" value="GGDEF_dom"/>
</dbReference>
<accession>A0A1V2H5H5</accession>
<gene>
    <name evidence="5" type="ORF">BKE38_05855</name>
</gene>